<comment type="subcellular location">
    <subcellularLocation>
        <location evidence="1 10">Golgi apparatus</location>
        <location evidence="1 10">Golgi stack membrane</location>
        <topology evidence="1 10">Single-pass type II membrane protein</topology>
    </subcellularLocation>
</comment>
<sequence length="796" mass="91667">MAQRKKLICYGLFGALIGFCIGMYLRNYRVIETANNCQLKSGLRFQGPLKFINLEANELPSNSQNNLVLIGVMTAKDFLKERTKAVFDTWGQNFPGRIAFFSSEGSYLQGLPIIGLKGVDDRYPPQKKSFMMLHYMYEHYIDKFEWFIRADDDVFIRTDKLEHFLRSIDSSKPQFIGQAGKGNSEEFGLLSLEYDENFCMGGPGVILSRETLRRVAPHIPTCLKNLYSLHEDVEVGRCVQKFAGVPCTWNYEMQAILHHNSSGNEAFTGNLKNKEVHSAITLHPVKKSPIMYRLYAYMHGVKAQEMRQEVLMLHRDISAMSDLLHIAKSSKNIAPGVPIFPNTLRPPKYLGDHEILGINPTLTKRYPNTSNELLEWNFIAKHMYSATHFNPKRKIESSIMDNINNYSRQRGRVIEFRDILYAYSRLNTLYGQDFILDMLLIYKKYRGKKMTVPVRRHLYVQRAFTDIQIRETSLFGLNISSEKDAYREFTGKVKRIWNTGIEKLSNTFTLNVNDKSVAEKVLPNIIFILPLSGRLKTFTRFLRNYEQVCLKNDSKTDLLIGLYIDESYNEALEQINRLKMQYPDREINSIDIYGNFSRGLALDLAARSNYASTEDILFFIDVDIMFTIETLDRVRSNTVQQQQIYLPIVFSEYSQNRRTDGSENVEITNDSGYFREFGYGICAIYKSDLLAVDGFVTDIKGWGLEDVKFLDRIIASNHGRGSVLNKIGRELSVFRTSDTSLTHIFHTIHCDKLLDESQYKMCIGTKANTIGSYKFIESLVLKMNNSLMVTRQQIVP</sequence>
<evidence type="ECO:0000256" key="10">
    <source>
        <dbReference type="RuleBase" id="RU364016"/>
    </source>
</evidence>
<evidence type="ECO:0000313" key="12">
    <source>
        <dbReference type="Proteomes" id="UP000092462"/>
    </source>
</evidence>
<keyword evidence="3 10" id="KW-0808">Transferase</keyword>
<dbReference type="EMBL" id="AJVK01010069">
    <property type="status" value="NOT_ANNOTATED_CDS"/>
    <property type="molecule type" value="Genomic_DNA"/>
</dbReference>
<dbReference type="EMBL" id="AJVK01010068">
    <property type="status" value="NOT_ANNOTATED_CDS"/>
    <property type="molecule type" value="Genomic_DNA"/>
</dbReference>
<evidence type="ECO:0000313" key="11">
    <source>
        <dbReference type="EnsemblMetazoa" id="PPAI000964-PA"/>
    </source>
</evidence>
<dbReference type="Proteomes" id="UP000092462">
    <property type="component" value="Unassembled WGS sequence"/>
</dbReference>
<evidence type="ECO:0000256" key="9">
    <source>
        <dbReference type="ARBA" id="ARBA00023180"/>
    </source>
</evidence>
<evidence type="ECO:0000256" key="6">
    <source>
        <dbReference type="ARBA" id="ARBA00022989"/>
    </source>
</evidence>
<reference evidence="11" key="1">
    <citation type="submission" date="2022-08" db="UniProtKB">
        <authorList>
            <consortium name="EnsemblMetazoa"/>
        </authorList>
    </citation>
    <scope>IDENTIFICATION</scope>
    <source>
        <strain evidence="11">Israel</strain>
    </source>
</reference>
<dbReference type="InterPro" id="IPR051227">
    <property type="entry name" value="CS_glycosyltransferase"/>
</dbReference>
<dbReference type="InterPro" id="IPR029044">
    <property type="entry name" value="Nucleotide-diphossugar_trans"/>
</dbReference>
<evidence type="ECO:0000256" key="4">
    <source>
        <dbReference type="ARBA" id="ARBA00022692"/>
    </source>
</evidence>
<protein>
    <recommendedName>
        <fullName evidence="10">Hexosyltransferase</fullName>
        <ecNumber evidence="10">2.4.1.-</ecNumber>
    </recommendedName>
</protein>
<dbReference type="Gene3D" id="3.90.550.50">
    <property type="match status" value="1"/>
</dbReference>
<keyword evidence="4 10" id="KW-0812">Transmembrane</keyword>
<keyword evidence="12" id="KW-1185">Reference proteome</keyword>
<evidence type="ECO:0000256" key="5">
    <source>
        <dbReference type="ARBA" id="ARBA00022968"/>
    </source>
</evidence>
<dbReference type="Pfam" id="PF05679">
    <property type="entry name" value="CHGN"/>
    <property type="match status" value="1"/>
</dbReference>
<dbReference type="FunFam" id="3.90.550.50:FF:000004">
    <property type="entry name" value="Hexosyltransferase"/>
    <property type="match status" value="1"/>
</dbReference>
<dbReference type="EnsemblMetazoa" id="PPAI000964-RA">
    <property type="protein sequence ID" value="PPAI000964-PA"/>
    <property type="gene ID" value="PPAI000964"/>
</dbReference>
<dbReference type="Gene3D" id="3.90.550.10">
    <property type="entry name" value="Spore Coat Polysaccharide Biosynthesis Protein SpsA, Chain A"/>
    <property type="match status" value="1"/>
</dbReference>
<keyword evidence="6 10" id="KW-1133">Transmembrane helix</keyword>
<evidence type="ECO:0000256" key="2">
    <source>
        <dbReference type="ARBA" id="ARBA00009239"/>
    </source>
</evidence>
<dbReference type="GO" id="GO:0032580">
    <property type="term" value="C:Golgi cisterna membrane"/>
    <property type="evidence" value="ECO:0007669"/>
    <property type="project" value="UniProtKB-SubCell"/>
</dbReference>
<evidence type="ECO:0000256" key="8">
    <source>
        <dbReference type="ARBA" id="ARBA00023136"/>
    </source>
</evidence>
<proteinExistence type="inferred from homology"/>
<dbReference type="PANTHER" id="PTHR12369">
    <property type="entry name" value="CHONDROITIN SYNTHASE"/>
    <property type="match status" value="1"/>
</dbReference>
<dbReference type="EMBL" id="AJVK01010072">
    <property type="status" value="NOT_ANNOTATED_CDS"/>
    <property type="molecule type" value="Genomic_DNA"/>
</dbReference>
<evidence type="ECO:0000256" key="3">
    <source>
        <dbReference type="ARBA" id="ARBA00022679"/>
    </source>
</evidence>
<name>A0A1B0D0U2_PHLPP</name>
<dbReference type="PANTHER" id="PTHR12369:SF11">
    <property type="entry name" value="HEXOSYLTRANSFERASE"/>
    <property type="match status" value="1"/>
</dbReference>
<evidence type="ECO:0000256" key="7">
    <source>
        <dbReference type="ARBA" id="ARBA00023034"/>
    </source>
</evidence>
<dbReference type="InterPro" id="IPR008428">
    <property type="entry name" value="Chond_GalNAc"/>
</dbReference>
<keyword evidence="9" id="KW-0325">Glycoprotein</keyword>
<keyword evidence="7 10" id="KW-0333">Golgi apparatus</keyword>
<keyword evidence="8 10" id="KW-0472">Membrane</keyword>
<dbReference type="AlphaFoldDB" id="A0A1B0D0U2"/>
<dbReference type="VEuPathDB" id="VectorBase:PPAI000964"/>
<dbReference type="VEuPathDB" id="VectorBase:PPAPM1_008657"/>
<dbReference type="EMBL" id="AJVK01010070">
    <property type="status" value="NOT_ANNOTATED_CDS"/>
    <property type="molecule type" value="Genomic_DNA"/>
</dbReference>
<accession>A0A1B0D0U2</accession>
<evidence type="ECO:0000256" key="1">
    <source>
        <dbReference type="ARBA" id="ARBA00004447"/>
    </source>
</evidence>
<dbReference type="EC" id="2.4.1.-" evidence="10"/>
<organism evidence="11 12">
    <name type="scientific">Phlebotomus papatasi</name>
    <name type="common">Sandfly</name>
    <dbReference type="NCBI Taxonomy" id="29031"/>
    <lineage>
        <taxon>Eukaryota</taxon>
        <taxon>Metazoa</taxon>
        <taxon>Ecdysozoa</taxon>
        <taxon>Arthropoda</taxon>
        <taxon>Hexapoda</taxon>
        <taxon>Insecta</taxon>
        <taxon>Pterygota</taxon>
        <taxon>Neoptera</taxon>
        <taxon>Endopterygota</taxon>
        <taxon>Diptera</taxon>
        <taxon>Nematocera</taxon>
        <taxon>Psychodoidea</taxon>
        <taxon>Psychodidae</taxon>
        <taxon>Phlebotomus</taxon>
        <taxon>Phlebotomus</taxon>
    </lineage>
</organism>
<feature type="transmembrane region" description="Helical" evidence="10">
    <location>
        <begin position="7"/>
        <end position="25"/>
    </location>
</feature>
<keyword evidence="5 10" id="KW-0735">Signal-anchor</keyword>
<comment type="similarity">
    <text evidence="2 10">Belongs to the chondroitin N-acetylgalactosaminyltransferase family.</text>
</comment>
<dbReference type="SUPFAM" id="SSF53448">
    <property type="entry name" value="Nucleotide-diphospho-sugar transferases"/>
    <property type="match status" value="1"/>
</dbReference>
<dbReference type="GO" id="GO:0047238">
    <property type="term" value="F:glucuronosyl-N-acetylgalactosaminyl-proteoglycan 4-beta-N-acetylgalactosaminyltransferase activity"/>
    <property type="evidence" value="ECO:0007669"/>
    <property type="project" value="TreeGrafter"/>
</dbReference>
<dbReference type="EMBL" id="AJVK01010071">
    <property type="status" value="NOT_ANNOTATED_CDS"/>
    <property type="molecule type" value="Genomic_DNA"/>
</dbReference>